<protein>
    <submittedName>
        <fullName evidence="3">Helix-turn-helix transcriptional regulator</fullName>
    </submittedName>
</protein>
<keyword evidence="1" id="KW-0472">Membrane</keyword>
<accession>A0A9D1E4E6</accession>
<dbReference type="InterPro" id="IPR052509">
    <property type="entry name" value="Metal_resp_DNA-bind_regulator"/>
</dbReference>
<dbReference type="EMBL" id="DVHL01000029">
    <property type="protein sequence ID" value="HIR65927.1"/>
    <property type="molecule type" value="Genomic_DNA"/>
</dbReference>
<feature type="transmembrane region" description="Helical" evidence="1">
    <location>
        <begin position="330"/>
        <end position="355"/>
    </location>
</feature>
<proteinExistence type="predicted"/>
<organism evidence="3 4">
    <name type="scientific">Candidatus Fimimonas gallinarum</name>
    <dbReference type="NCBI Taxonomy" id="2840821"/>
    <lineage>
        <taxon>Bacteria</taxon>
        <taxon>Pseudomonadati</taxon>
        <taxon>Myxococcota</taxon>
        <taxon>Myxococcia</taxon>
        <taxon>Myxococcales</taxon>
        <taxon>Cystobacterineae</taxon>
        <taxon>Myxococcaceae</taxon>
        <taxon>Myxococcaceae incertae sedis</taxon>
        <taxon>Candidatus Fimimonas</taxon>
    </lineage>
</organism>
<comment type="caution">
    <text evidence="3">The sequence shown here is derived from an EMBL/GenBank/DDBJ whole genome shotgun (WGS) entry which is preliminary data.</text>
</comment>
<evidence type="ECO:0000256" key="1">
    <source>
        <dbReference type="SAM" id="Phobius"/>
    </source>
</evidence>
<dbReference type="AlphaFoldDB" id="A0A9D1E4E6"/>
<feature type="transmembrane region" description="Helical" evidence="1">
    <location>
        <begin position="361"/>
        <end position="382"/>
    </location>
</feature>
<dbReference type="InterPro" id="IPR005149">
    <property type="entry name" value="Tscrpt_reg_PadR_N"/>
</dbReference>
<dbReference type="SUPFAM" id="SSF46785">
    <property type="entry name" value="Winged helix' DNA-binding domain"/>
    <property type="match status" value="1"/>
</dbReference>
<keyword evidence="1" id="KW-1133">Transmembrane helix</keyword>
<dbReference type="InterPro" id="IPR036388">
    <property type="entry name" value="WH-like_DNA-bd_sf"/>
</dbReference>
<feature type="domain" description="Transcription regulator PadR N-terminal" evidence="2">
    <location>
        <begin position="28"/>
        <end position="94"/>
    </location>
</feature>
<feature type="transmembrane region" description="Helical" evidence="1">
    <location>
        <begin position="433"/>
        <end position="453"/>
    </location>
</feature>
<evidence type="ECO:0000259" key="2">
    <source>
        <dbReference type="Pfam" id="PF03551"/>
    </source>
</evidence>
<dbReference type="Proteomes" id="UP000824200">
    <property type="component" value="Unassembled WGS sequence"/>
</dbReference>
<dbReference type="Pfam" id="PF03551">
    <property type="entry name" value="PadR"/>
    <property type="match status" value="1"/>
</dbReference>
<dbReference type="InterPro" id="IPR036390">
    <property type="entry name" value="WH_DNA-bd_sf"/>
</dbReference>
<reference evidence="3" key="2">
    <citation type="journal article" date="2021" name="PeerJ">
        <title>Extensive microbial diversity within the chicken gut microbiome revealed by metagenomics and culture.</title>
        <authorList>
            <person name="Gilroy R."/>
            <person name="Ravi A."/>
            <person name="Getino M."/>
            <person name="Pursley I."/>
            <person name="Horton D.L."/>
            <person name="Alikhan N.F."/>
            <person name="Baker D."/>
            <person name="Gharbi K."/>
            <person name="Hall N."/>
            <person name="Watson M."/>
            <person name="Adriaenssens E.M."/>
            <person name="Foster-Nyarko E."/>
            <person name="Jarju S."/>
            <person name="Secka A."/>
            <person name="Antonio M."/>
            <person name="Oren A."/>
            <person name="Chaudhuri R.R."/>
            <person name="La Ragione R."/>
            <person name="Hildebrand F."/>
            <person name="Pallen M.J."/>
        </authorList>
    </citation>
    <scope>NUCLEOTIDE SEQUENCE</scope>
    <source>
        <strain evidence="3">CHK121-14286</strain>
    </source>
</reference>
<evidence type="ECO:0000313" key="4">
    <source>
        <dbReference type="Proteomes" id="UP000824200"/>
    </source>
</evidence>
<name>A0A9D1E4E6_9BACT</name>
<feature type="transmembrane region" description="Helical" evidence="1">
    <location>
        <begin position="394"/>
        <end position="421"/>
    </location>
</feature>
<dbReference type="Gene3D" id="1.10.10.10">
    <property type="entry name" value="Winged helix-like DNA-binding domain superfamily/Winged helix DNA-binding domain"/>
    <property type="match status" value="1"/>
</dbReference>
<sequence length="457" mass="52268">MSGDFSFLKGNINTIILCSLYGKDGKSGDKYGYEIAKEIKERTDNKYEIKQPTLYSYLKRLEQQQQIESYWGTESNGGRRRYYKLTPKGKRDCEQFMAEWEYHKTVLSTLVDTSENTLEVSQEDVTPLFGEKHKQKPQKPIRSAAIDEQDEIARQLDALIGKTQEESESYSDVKQQEKQVIYEEQEAPAYVEEEPAPQPQETVVATTAVETVEEKEDHKSKFDVNQDDAEDFLLKFEERARSVSASRETPESESSENYQHVLMKVVGDQLDEMQQFSNEQQEGAQKYYTDHPVALEDVAESMAKEGIRMRIYNHASANYKSKTLMPNASILCKTAWLTFAVAAVYFAILIFTSIANNNWQPFLITLAVLALFPIALTFYALYDPSRKEKPKFMFGRFLTATATLAAIIVLFSIGLSIIAKIELNDYVAVSKQILIPTGIAILLPVYVSIYNYFYKKY</sequence>
<dbReference type="PANTHER" id="PTHR33169">
    <property type="entry name" value="PADR-FAMILY TRANSCRIPTIONAL REGULATOR"/>
    <property type="match status" value="1"/>
</dbReference>
<gene>
    <name evidence="3" type="ORF">IAC95_03475</name>
</gene>
<evidence type="ECO:0000313" key="3">
    <source>
        <dbReference type="EMBL" id="HIR65927.1"/>
    </source>
</evidence>
<keyword evidence="1" id="KW-0812">Transmembrane</keyword>
<dbReference type="PANTHER" id="PTHR33169:SF25">
    <property type="entry name" value="DNA-BINDING PROTEIN YIZB-RELATED"/>
    <property type="match status" value="1"/>
</dbReference>
<reference evidence="3" key="1">
    <citation type="submission" date="2020-10" db="EMBL/GenBank/DDBJ databases">
        <authorList>
            <person name="Gilroy R."/>
        </authorList>
    </citation>
    <scope>NUCLEOTIDE SEQUENCE</scope>
    <source>
        <strain evidence="3">CHK121-14286</strain>
    </source>
</reference>